<evidence type="ECO:0000256" key="2">
    <source>
        <dbReference type="ARBA" id="ARBA00008642"/>
    </source>
</evidence>
<dbReference type="HOGENOM" id="CLU_039592_3_1_9"/>
<dbReference type="STRING" id="574087.Acear_1013"/>
<comment type="catalytic activity">
    <reaction evidence="10">
        <text>malonyl-[ACP] + acetyl-CoA + H(+) = 3-oxobutanoyl-[ACP] + CO2 + CoA</text>
        <dbReference type="Rhea" id="RHEA:12080"/>
        <dbReference type="Rhea" id="RHEA-COMP:9623"/>
        <dbReference type="Rhea" id="RHEA-COMP:9625"/>
        <dbReference type="ChEBI" id="CHEBI:15378"/>
        <dbReference type="ChEBI" id="CHEBI:16526"/>
        <dbReference type="ChEBI" id="CHEBI:57287"/>
        <dbReference type="ChEBI" id="CHEBI:57288"/>
        <dbReference type="ChEBI" id="CHEBI:78449"/>
        <dbReference type="ChEBI" id="CHEBI:78450"/>
        <dbReference type="EC" id="2.3.1.180"/>
    </reaction>
    <physiologicalReaction direction="left-to-right" evidence="10">
        <dbReference type="Rhea" id="RHEA:12081"/>
    </physiologicalReaction>
</comment>
<proteinExistence type="inferred from homology"/>
<comment type="subcellular location">
    <subcellularLocation>
        <location evidence="14">Cytoplasm</location>
    </subcellularLocation>
</comment>
<keyword evidence="7 14" id="KW-0275">Fatty acid biosynthesis</keyword>
<keyword evidence="3 14" id="KW-0444">Lipid biosynthesis</keyword>
<feature type="active site" evidence="14">
    <location>
        <position position="286"/>
    </location>
</feature>
<evidence type="ECO:0000259" key="15">
    <source>
        <dbReference type="Pfam" id="PF08541"/>
    </source>
</evidence>
<dbReference type="Gene3D" id="3.40.47.10">
    <property type="match status" value="1"/>
</dbReference>
<dbReference type="InterPro" id="IPR013747">
    <property type="entry name" value="ACP_syn_III_C"/>
</dbReference>
<keyword evidence="6 14" id="KW-0443">Lipid metabolism</keyword>
<dbReference type="AlphaFoldDB" id="D9QPU9"/>
<dbReference type="KEGG" id="aar:Acear_1013"/>
<dbReference type="UniPathway" id="UPA00094"/>
<keyword evidence="4 14" id="KW-0808">Transferase</keyword>
<keyword evidence="9 14" id="KW-0012">Acyltransferase</keyword>
<comment type="pathway">
    <text evidence="1 14">Lipid metabolism; fatty acid biosynthesis.</text>
</comment>
<gene>
    <name evidence="14" type="primary">fabH</name>
    <name evidence="17" type="ordered locus">Acear_1013</name>
</gene>
<sequence length="330" mass="34949">MSKELRRAGITGVGSYAPDKVLTNRDLEEMVDTSDEWIKSRTGIQERRIAKEETTTSDLAYKAAEAALDDADLAPEELDLILVATVTPDMVFPATGCLLQDRLNATDAAAFDLEAGCSGFVYGISVATQFVRTGAYDNVLVIGAETLSKIINWEDRNTCVLFGDGAGAAVIQPVESRGILSTVLGSDGSGGDVLQIPAGGSKQPASLETVENNLHCIQMEGNAVFKFAVRAMGKGAVEALNEAGLEKEDVDFLIPHQANIRIIDGAAKRLNLSDDEVFVNLDKYGNTSAASIPIALDEAVEAGKIHSGDRVVIVGFGAGLTWAASVIEWS</sequence>
<comment type="function">
    <text evidence="14">Catalyzes the condensation reaction of fatty acid synthesis by the addition to an acyl acceptor of two carbons from malonyl-ACP. Catalyzes the first condensation reaction which initiates fatty acid synthesis and may therefore play a role in governing the total rate of fatty acid production. Possesses both acetoacetyl-ACP synthase and acetyl transacylase activities. Its substrate specificity determines the biosynthesis of branched-chain and/or straight-chain of fatty acids.</text>
</comment>
<feature type="region of interest" description="ACP-binding" evidence="14">
    <location>
        <begin position="257"/>
        <end position="261"/>
    </location>
</feature>
<dbReference type="GO" id="GO:0005737">
    <property type="term" value="C:cytoplasm"/>
    <property type="evidence" value="ECO:0007669"/>
    <property type="project" value="UniProtKB-SubCell"/>
</dbReference>
<dbReference type="OrthoDB" id="9815506at2"/>
<comment type="catalytic activity">
    <reaction evidence="11">
        <text>(2S)-2-methylbutanoyl-CoA + malonyl-[ACP] + H(+) = (4S)-4-methyl-3-oxohexanoyl-[ACP] + CO2 + CoA</text>
        <dbReference type="Rhea" id="RHEA:42276"/>
        <dbReference type="Rhea" id="RHEA-COMP:9623"/>
        <dbReference type="Rhea" id="RHEA-COMP:17148"/>
        <dbReference type="ChEBI" id="CHEBI:15378"/>
        <dbReference type="ChEBI" id="CHEBI:16526"/>
        <dbReference type="ChEBI" id="CHEBI:57287"/>
        <dbReference type="ChEBI" id="CHEBI:78449"/>
        <dbReference type="ChEBI" id="CHEBI:88166"/>
        <dbReference type="ChEBI" id="CHEBI:167462"/>
        <dbReference type="EC" id="2.3.1.300"/>
    </reaction>
    <physiologicalReaction direction="left-to-right" evidence="11">
        <dbReference type="Rhea" id="RHEA:42277"/>
    </physiologicalReaction>
</comment>
<comment type="similarity">
    <text evidence="2 14">Belongs to the thiolase-like superfamily. FabH family.</text>
</comment>
<comment type="subunit">
    <text evidence="14">Homodimer.</text>
</comment>
<protein>
    <recommendedName>
        <fullName evidence="14">Beta-ketoacyl-[acyl-carrier-protein] synthase III</fullName>
        <shortName evidence="14">Beta-ketoacyl-ACP synthase III</shortName>
        <shortName evidence="14">KAS III</shortName>
        <ecNumber evidence="14">2.3.1.180</ecNumber>
    </recommendedName>
    <alternativeName>
        <fullName evidence="14">3-oxoacyl-[acyl-carrier-protein] synthase 3</fullName>
    </alternativeName>
    <alternativeName>
        <fullName evidence="14">3-oxoacyl-[acyl-carrier-protein] synthase III</fullName>
    </alternativeName>
</protein>
<dbReference type="RefSeq" id="WP_013277986.1">
    <property type="nucleotide sequence ID" value="NC_014378.1"/>
</dbReference>
<dbReference type="InterPro" id="IPR004655">
    <property type="entry name" value="FabH"/>
</dbReference>
<dbReference type="Pfam" id="PF08545">
    <property type="entry name" value="ACP_syn_III"/>
    <property type="match status" value="1"/>
</dbReference>
<dbReference type="GO" id="GO:0006633">
    <property type="term" value="P:fatty acid biosynthetic process"/>
    <property type="evidence" value="ECO:0007669"/>
    <property type="project" value="UniProtKB-UniRule"/>
</dbReference>
<keyword evidence="8 14" id="KW-0511">Multifunctional enzyme</keyword>
<feature type="active site" evidence="14">
    <location>
        <position position="117"/>
    </location>
</feature>
<evidence type="ECO:0000256" key="7">
    <source>
        <dbReference type="ARBA" id="ARBA00023160"/>
    </source>
</evidence>
<feature type="domain" description="Beta-ketoacyl-[acyl-carrier-protein] synthase III C-terminal" evidence="15">
    <location>
        <begin position="240"/>
        <end position="329"/>
    </location>
</feature>
<accession>D9QPU9</accession>
<evidence type="ECO:0000256" key="5">
    <source>
        <dbReference type="ARBA" id="ARBA00022832"/>
    </source>
</evidence>
<dbReference type="EC" id="2.3.1.180" evidence="14"/>
<dbReference type="Pfam" id="PF08541">
    <property type="entry name" value="ACP_syn_III_C"/>
    <property type="match status" value="1"/>
</dbReference>
<dbReference type="NCBIfam" id="TIGR00747">
    <property type="entry name" value="fabH"/>
    <property type="match status" value="1"/>
</dbReference>
<evidence type="ECO:0000256" key="1">
    <source>
        <dbReference type="ARBA" id="ARBA00005194"/>
    </source>
</evidence>
<dbReference type="FunFam" id="3.40.47.10:FF:000004">
    <property type="entry name" value="3-oxoacyl-[acyl-carrier-protein] synthase 3"/>
    <property type="match status" value="1"/>
</dbReference>
<evidence type="ECO:0000256" key="14">
    <source>
        <dbReference type="HAMAP-Rule" id="MF_01815"/>
    </source>
</evidence>
<evidence type="ECO:0000256" key="10">
    <source>
        <dbReference type="ARBA" id="ARBA00051096"/>
    </source>
</evidence>
<evidence type="ECO:0000256" key="11">
    <source>
        <dbReference type="ARBA" id="ARBA00052407"/>
    </source>
</evidence>
<dbReference type="HAMAP" id="MF_01815">
    <property type="entry name" value="FabH"/>
    <property type="match status" value="1"/>
</dbReference>
<reference evidence="17 18" key="1">
    <citation type="journal article" date="2010" name="Stand. Genomic Sci.">
        <title>Complete genome sequence of Acetohalobium arabaticum type strain (Z-7288).</title>
        <authorList>
            <person name="Sikorski J."/>
            <person name="Lapidus A."/>
            <person name="Chertkov O."/>
            <person name="Lucas S."/>
            <person name="Copeland A."/>
            <person name="Glavina Del Rio T."/>
            <person name="Nolan M."/>
            <person name="Tice H."/>
            <person name="Cheng J.F."/>
            <person name="Han C."/>
            <person name="Brambilla E."/>
            <person name="Pitluck S."/>
            <person name="Liolios K."/>
            <person name="Ivanova N."/>
            <person name="Mavromatis K."/>
            <person name="Mikhailova N."/>
            <person name="Pati A."/>
            <person name="Bruce D."/>
            <person name="Detter C."/>
            <person name="Tapia R."/>
            <person name="Goodwin L."/>
            <person name="Chen A."/>
            <person name="Palaniappan K."/>
            <person name="Land M."/>
            <person name="Hauser L."/>
            <person name="Chang Y.J."/>
            <person name="Jeffries C.D."/>
            <person name="Rohde M."/>
            <person name="Goker M."/>
            <person name="Spring S."/>
            <person name="Woyke T."/>
            <person name="Bristow J."/>
            <person name="Eisen J.A."/>
            <person name="Markowitz V."/>
            <person name="Hugenholtz P."/>
            <person name="Kyrpides N.C."/>
            <person name="Klenk H.P."/>
        </authorList>
    </citation>
    <scope>NUCLEOTIDE SEQUENCE [LARGE SCALE GENOMIC DNA]</scope>
    <source>
        <strain evidence="18">ATCC 49924 / DSM 5501 / Z-7288</strain>
    </source>
</reference>
<evidence type="ECO:0000256" key="4">
    <source>
        <dbReference type="ARBA" id="ARBA00022679"/>
    </source>
</evidence>
<dbReference type="GO" id="GO:0004315">
    <property type="term" value="F:3-oxoacyl-[acyl-carrier-protein] synthase activity"/>
    <property type="evidence" value="ECO:0007669"/>
    <property type="project" value="InterPro"/>
</dbReference>
<keyword evidence="5 14" id="KW-0276">Fatty acid metabolism</keyword>
<comment type="catalytic activity">
    <reaction evidence="12">
        <text>2-methylpropanoyl-CoA + malonyl-[ACP] + H(+) = 4-methyl-3-oxopentanoyl-[ACP] + CO2 + CoA</text>
        <dbReference type="Rhea" id="RHEA:42268"/>
        <dbReference type="Rhea" id="RHEA-COMP:9623"/>
        <dbReference type="Rhea" id="RHEA-COMP:9940"/>
        <dbReference type="ChEBI" id="CHEBI:15378"/>
        <dbReference type="ChEBI" id="CHEBI:16526"/>
        <dbReference type="ChEBI" id="CHEBI:57287"/>
        <dbReference type="ChEBI" id="CHEBI:57338"/>
        <dbReference type="ChEBI" id="CHEBI:78449"/>
        <dbReference type="ChEBI" id="CHEBI:78820"/>
        <dbReference type="EC" id="2.3.1.300"/>
    </reaction>
    <physiologicalReaction direction="left-to-right" evidence="12">
        <dbReference type="Rhea" id="RHEA:42269"/>
    </physiologicalReaction>
</comment>
<dbReference type="GO" id="GO:0033818">
    <property type="term" value="F:beta-ketoacyl-acyl-carrier-protein synthase III activity"/>
    <property type="evidence" value="ECO:0007669"/>
    <property type="project" value="UniProtKB-UniRule"/>
</dbReference>
<feature type="domain" description="Beta-ketoacyl-[acyl-carrier-protein] synthase III N-terminal" evidence="16">
    <location>
        <begin position="111"/>
        <end position="188"/>
    </location>
</feature>
<evidence type="ECO:0000256" key="8">
    <source>
        <dbReference type="ARBA" id="ARBA00023268"/>
    </source>
</evidence>
<dbReference type="SUPFAM" id="SSF53901">
    <property type="entry name" value="Thiolase-like"/>
    <property type="match status" value="1"/>
</dbReference>
<dbReference type="PANTHER" id="PTHR43091">
    <property type="entry name" value="3-OXOACYL-[ACYL-CARRIER-PROTEIN] SYNTHASE"/>
    <property type="match status" value="1"/>
</dbReference>
<comment type="catalytic activity">
    <reaction evidence="13">
        <text>3-methylbutanoyl-CoA + malonyl-[ACP] + H(+) = 5-methyl-3-oxohexanoyl-[ACP] + CO2 + CoA</text>
        <dbReference type="Rhea" id="RHEA:42272"/>
        <dbReference type="Rhea" id="RHEA-COMP:9623"/>
        <dbReference type="Rhea" id="RHEA-COMP:9941"/>
        <dbReference type="ChEBI" id="CHEBI:15378"/>
        <dbReference type="ChEBI" id="CHEBI:16526"/>
        <dbReference type="ChEBI" id="CHEBI:57287"/>
        <dbReference type="ChEBI" id="CHEBI:57345"/>
        <dbReference type="ChEBI" id="CHEBI:78449"/>
        <dbReference type="ChEBI" id="CHEBI:78822"/>
        <dbReference type="EC" id="2.3.1.300"/>
    </reaction>
    <physiologicalReaction direction="left-to-right" evidence="13">
        <dbReference type="Rhea" id="RHEA:42273"/>
    </physiologicalReaction>
</comment>
<dbReference type="PANTHER" id="PTHR43091:SF1">
    <property type="entry name" value="BETA-KETOACYL-[ACYL-CARRIER-PROTEIN] SYNTHASE III, CHLOROPLASTIC"/>
    <property type="match status" value="1"/>
</dbReference>
<dbReference type="NCBIfam" id="NF006829">
    <property type="entry name" value="PRK09352.1"/>
    <property type="match status" value="1"/>
</dbReference>
<organism evidence="17 18">
    <name type="scientific">Acetohalobium arabaticum (strain ATCC 49924 / DSM 5501 / Z-7288)</name>
    <dbReference type="NCBI Taxonomy" id="574087"/>
    <lineage>
        <taxon>Bacteria</taxon>
        <taxon>Bacillati</taxon>
        <taxon>Bacillota</taxon>
        <taxon>Clostridia</taxon>
        <taxon>Halanaerobiales</taxon>
        <taxon>Halobacteroidaceae</taxon>
        <taxon>Acetohalobium</taxon>
    </lineage>
</organism>
<dbReference type="eggNOG" id="COG0332">
    <property type="taxonomic scope" value="Bacteria"/>
</dbReference>
<name>D9QPU9_ACEAZ</name>
<evidence type="ECO:0000256" key="9">
    <source>
        <dbReference type="ARBA" id="ARBA00023315"/>
    </source>
</evidence>
<evidence type="ECO:0000256" key="13">
    <source>
        <dbReference type="ARBA" id="ARBA00052985"/>
    </source>
</evidence>
<comment type="domain">
    <text evidence="14">The last Arg residue of the ACP-binding site is essential for the weak association between ACP/AcpP and FabH.</text>
</comment>
<dbReference type="InterPro" id="IPR013751">
    <property type="entry name" value="ACP_syn_III_N"/>
</dbReference>
<keyword evidence="18" id="KW-1185">Reference proteome</keyword>
<dbReference type="EMBL" id="CP002105">
    <property type="protein sequence ID" value="ADL12540.1"/>
    <property type="molecule type" value="Genomic_DNA"/>
</dbReference>
<evidence type="ECO:0000313" key="17">
    <source>
        <dbReference type="EMBL" id="ADL12540.1"/>
    </source>
</evidence>
<dbReference type="InterPro" id="IPR016039">
    <property type="entry name" value="Thiolase-like"/>
</dbReference>
<evidence type="ECO:0000256" key="6">
    <source>
        <dbReference type="ARBA" id="ARBA00023098"/>
    </source>
</evidence>
<dbReference type="Proteomes" id="UP000001661">
    <property type="component" value="Chromosome"/>
</dbReference>
<evidence type="ECO:0000256" key="3">
    <source>
        <dbReference type="ARBA" id="ARBA00022516"/>
    </source>
</evidence>
<evidence type="ECO:0000256" key="12">
    <source>
        <dbReference type="ARBA" id="ARBA00052467"/>
    </source>
</evidence>
<keyword evidence="14" id="KW-0963">Cytoplasm</keyword>
<evidence type="ECO:0000259" key="16">
    <source>
        <dbReference type="Pfam" id="PF08545"/>
    </source>
</evidence>
<dbReference type="CDD" id="cd00830">
    <property type="entry name" value="KAS_III"/>
    <property type="match status" value="1"/>
</dbReference>
<feature type="active site" evidence="14">
    <location>
        <position position="256"/>
    </location>
</feature>
<evidence type="ECO:0000313" key="18">
    <source>
        <dbReference type="Proteomes" id="UP000001661"/>
    </source>
</evidence>